<feature type="transmembrane region" description="Helical" evidence="1">
    <location>
        <begin position="60"/>
        <end position="85"/>
    </location>
</feature>
<protein>
    <submittedName>
        <fullName evidence="2">Uncharacterized protein</fullName>
    </submittedName>
</protein>
<evidence type="ECO:0000313" key="2">
    <source>
        <dbReference type="EMBL" id="PRX15843.1"/>
    </source>
</evidence>
<keyword evidence="1" id="KW-1133">Transmembrane helix</keyword>
<comment type="caution">
    <text evidence="2">The sequence shown here is derived from an EMBL/GenBank/DDBJ whole genome shotgun (WGS) entry which is preliminary data.</text>
</comment>
<dbReference type="EMBL" id="PVMZ01000022">
    <property type="protein sequence ID" value="PRX15843.1"/>
    <property type="molecule type" value="Genomic_DNA"/>
</dbReference>
<keyword evidence="1" id="KW-0812">Transmembrane</keyword>
<dbReference type="AlphaFoldDB" id="A0A2T0JZC3"/>
<proteinExistence type="predicted"/>
<evidence type="ECO:0000313" key="3">
    <source>
        <dbReference type="Proteomes" id="UP000239415"/>
    </source>
</evidence>
<accession>A0A2T0JZC3</accession>
<evidence type="ECO:0000256" key="1">
    <source>
        <dbReference type="SAM" id="Phobius"/>
    </source>
</evidence>
<sequence>MSGDGPHWSARHHLNCVFPVEFRCRNLRSVIFFDDSDAVAVQDAPVLSARFDLWTVAGRLAAGAGAAALMLVAVAAAAAGVTAALI</sequence>
<keyword evidence="3" id="KW-1185">Reference proteome</keyword>
<name>A0A2T0JZC3_9ACTN</name>
<keyword evidence="1" id="KW-0472">Membrane</keyword>
<organism evidence="2 3">
    <name type="scientific">Actinoplanes italicus</name>
    <dbReference type="NCBI Taxonomy" id="113567"/>
    <lineage>
        <taxon>Bacteria</taxon>
        <taxon>Bacillati</taxon>
        <taxon>Actinomycetota</taxon>
        <taxon>Actinomycetes</taxon>
        <taxon>Micromonosporales</taxon>
        <taxon>Micromonosporaceae</taxon>
        <taxon>Actinoplanes</taxon>
    </lineage>
</organism>
<reference evidence="2 3" key="1">
    <citation type="submission" date="2018-03" db="EMBL/GenBank/DDBJ databases">
        <title>Genomic Encyclopedia of Archaeal and Bacterial Type Strains, Phase II (KMG-II): from individual species to whole genera.</title>
        <authorList>
            <person name="Goeker M."/>
        </authorList>
    </citation>
    <scope>NUCLEOTIDE SEQUENCE [LARGE SCALE GENOMIC DNA]</scope>
    <source>
        <strain evidence="2 3">DSM 43146</strain>
    </source>
</reference>
<dbReference type="Proteomes" id="UP000239415">
    <property type="component" value="Unassembled WGS sequence"/>
</dbReference>
<gene>
    <name evidence="2" type="ORF">CLV67_12283</name>
</gene>